<dbReference type="Proteomes" id="UP000031802">
    <property type="component" value="Unassembled WGS sequence"/>
</dbReference>
<comment type="caution">
    <text evidence="1">The sequence shown here is derived from an EMBL/GenBank/DDBJ whole genome shotgun (WGS) entry which is preliminary data.</text>
</comment>
<dbReference type="RefSeq" id="WP_052072200.1">
    <property type="nucleotide sequence ID" value="NZ_JJMU01000024.1"/>
</dbReference>
<evidence type="ECO:0000313" key="1">
    <source>
        <dbReference type="EMBL" id="KGE14629.1"/>
    </source>
</evidence>
<name>A0A0B8T7U4_9SPHI</name>
<protein>
    <recommendedName>
        <fullName evidence="3">Bacteriophage abortive infection AbiH</fullName>
    </recommendedName>
</protein>
<keyword evidence="2" id="KW-1185">Reference proteome</keyword>
<reference evidence="2" key="1">
    <citation type="submission" date="2014-04" db="EMBL/GenBank/DDBJ databases">
        <title>Whole-Genome optical mapping and complete genome sequence of Sphingobacterium deserti sp. nov., a new spaces isolated from desert in the west of China.</title>
        <authorList>
            <person name="Teng C."/>
            <person name="Zhou Z."/>
            <person name="Li X."/>
            <person name="Chen M."/>
            <person name="Lin M."/>
            <person name="Wang L."/>
            <person name="Su S."/>
            <person name="Zhang C."/>
            <person name="Zhang W."/>
        </authorList>
    </citation>
    <scope>NUCLEOTIDE SEQUENCE [LARGE SCALE GENOMIC DNA]</scope>
    <source>
        <strain evidence="2">ACCC05744</strain>
    </source>
</reference>
<dbReference type="AlphaFoldDB" id="A0A0B8T7U4"/>
<accession>A0A0B8T7U4</accession>
<dbReference type="PATRIC" id="fig|1229276.3.peg.1710"/>
<organism evidence="1 2">
    <name type="scientific">Sphingobacterium deserti</name>
    <dbReference type="NCBI Taxonomy" id="1229276"/>
    <lineage>
        <taxon>Bacteria</taxon>
        <taxon>Pseudomonadati</taxon>
        <taxon>Bacteroidota</taxon>
        <taxon>Sphingobacteriia</taxon>
        <taxon>Sphingobacteriales</taxon>
        <taxon>Sphingobacteriaceae</taxon>
        <taxon>Sphingobacterium</taxon>
    </lineage>
</organism>
<gene>
    <name evidence="1" type="ORF">DI53_1658</name>
</gene>
<reference evidence="1 2" key="2">
    <citation type="journal article" date="2015" name="PLoS ONE">
        <title>Whole-Genome Optical Mapping and Finished Genome Sequence of Sphingobacterium deserti sp. nov., a New Species Isolated from the Western Desert of China.</title>
        <authorList>
            <person name="Teng C."/>
            <person name="Zhou Z."/>
            <person name="Molnar I."/>
            <person name="Li X."/>
            <person name="Tang R."/>
            <person name="Chen M."/>
            <person name="Wang L."/>
            <person name="Su S."/>
            <person name="Zhang W."/>
            <person name="Lin M."/>
        </authorList>
    </citation>
    <scope>NUCLEOTIDE SEQUENCE [LARGE SCALE GENOMIC DNA]</scope>
    <source>
        <strain evidence="2">ACCC05744</strain>
    </source>
</reference>
<evidence type="ECO:0000313" key="2">
    <source>
        <dbReference type="Proteomes" id="UP000031802"/>
    </source>
</evidence>
<dbReference type="EMBL" id="JJMU01000024">
    <property type="protein sequence ID" value="KGE14629.1"/>
    <property type="molecule type" value="Genomic_DNA"/>
</dbReference>
<dbReference type="OrthoDB" id="5903604at2"/>
<proteinExistence type="predicted"/>
<dbReference type="eggNOG" id="ENOG503274K">
    <property type="taxonomic scope" value="Bacteria"/>
</dbReference>
<dbReference type="Pfam" id="PF14253">
    <property type="entry name" value="AbiH"/>
    <property type="match status" value="1"/>
</dbReference>
<sequence>MNKLIIVGNGFDLHHKLPTQYSDFVNWFFEQEFKNAIEAGSRINSFFTIKCTEINSTNGAVRIDSISELRTLVPKMLPERGGLPNIEIRINDAVYLFNFEYTSDFFSAISTHYENMKWVDIEMIYYRKLSECLALYRDHRYKFDNTIKKLNEDLSSLKDLLCEYLSIVSNIREIDYNFNYCAEKPVDKNSIVDKHHLEGLNRDQFEDGGDRYIIPKSVTFLNFNYTGLTYKLTRNSSFRTIDIHGRLHSKENAPIFGYGDEIDEEYFLMEKTNENDFLTHIKSFGYFANNNYSDLVNILESGSYIVYVWGHSCGLSDRTLLNMIFEHDNCAAIQPFYWQKDRFTDDYIQITQNISRHFKDKKKMRNRLLNKKFCSPLGSQ</sequence>
<dbReference type="InterPro" id="IPR025935">
    <property type="entry name" value="AbiH"/>
</dbReference>
<dbReference type="STRING" id="1229276.DI53_1658"/>
<evidence type="ECO:0008006" key="3">
    <source>
        <dbReference type="Google" id="ProtNLM"/>
    </source>
</evidence>